<dbReference type="AlphaFoldDB" id="A0A087B0K6"/>
<dbReference type="EMBL" id="JGYV01000004">
    <property type="protein sequence ID" value="KFI64556.1"/>
    <property type="molecule type" value="Genomic_DNA"/>
</dbReference>
<dbReference type="RefSeq" id="WP_033516974.1">
    <property type="nucleotide sequence ID" value="NZ_JGYV01000004.1"/>
</dbReference>
<comment type="caution">
    <text evidence="2">The sequence shown here is derived from an EMBL/GenBank/DDBJ whole genome shotgun (WGS) entry which is preliminary data.</text>
</comment>
<name>A0A087B0K6_9BIFI</name>
<sequence length="179" mass="18787">MTALVCGRRILGHETADWGNARHVPTAVPRLSDIDDTPTLHGIPPVEAVPTDGGHAYRRIWAAMAAAVVAMALAVGVAVLLMVRLPAADDGALRVTSSVTAQRLRQAAARCDRLRDDLPAPARCIADGSTITIVQDGGPATDSGEAAALYWESLAELYDIDEFTVRYVQSGDVGVAMAG</sequence>
<keyword evidence="1" id="KW-0472">Membrane</keyword>
<accession>A0A087B0K6</accession>
<evidence type="ECO:0000313" key="2">
    <source>
        <dbReference type="EMBL" id="KFI64556.1"/>
    </source>
</evidence>
<organism evidence="2 3">
    <name type="scientific">Bifidobacterium cuniculi</name>
    <dbReference type="NCBI Taxonomy" id="1688"/>
    <lineage>
        <taxon>Bacteria</taxon>
        <taxon>Bacillati</taxon>
        <taxon>Actinomycetota</taxon>
        <taxon>Actinomycetes</taxon>
        <taxon>Bifidobacteriales</taxon>
        <taxon>Bifidobacteriaceae</taxon>
        <taxon>Bifidobacterium</taxon>
    </lineage>
</organism>
<proteinExistence type="predicted"/>
<evidence type="ECO:0000256" key="1">
    <source>
        <dbReference type="SAM" id="Phobius"/>
    </source>
</evidence>
<keyword evidence="1" id="KW-0812">Transmembrane</keyword>
<keyword evidence="3" id="KW-1185">Reference proteome</keyword>
<reference evidence="2 3" key="1">
    <citation type="submission" date="2014-03" db="EMBL/GenBank/DDBJ databases">
        <title>Genomics of Bifidobacteria.</title>
        <authorList>
            <person name="Ventura M."/>
            <person name="Milani C."/>
            <person name="Lugli G.A."/>
        </authorList>
    </citation>
    <scope>NUCLEOTIDE SEQUENCE [LARGE SCALE GENOMIC DNA]</scope>
    <source>
        <strain evidence="2 3">LMG 10738</strain>
    </source>
</reference>
<protein>
    <submittedName>
        <fullName evidence="2">Uncharacterized protein</fullName>
    </submittedName>
</protein>
<keyword evidence="1" id="KW-1133">Transmembrane helix</keyword>
<dbReference type="Proteomes" id="UP000029067">
    <property type="component" value="Unassembled WGS sequence"/>
</dbReference>
<feature type="transmembrane region" description="Helical" evidence="1">
    <location>
        <begin position="60"/>
        <end position="83"/>
    </location>
</feature>
<gene>
    <name evidence="2" type="ORF">BCUN_2009</name>
</gene>
<evidence type="ECO:0000313" key="3">
    <source>
        <dbReference type="Proteomes" id="UP000029067"/>
    </source>
</evidence>